<dbReference type="AlphaFoldDB" id="A0A4Y8UJ95"/>
<gene>
    <name evidence="5" type="primary">pdxB</name>
    <name evidence="9" type="ORF">E3W66_02745</name>
</gene>
<dbReference type="GO" id="GO:0030267">
    <property type="term" value="F:glyoxylate reductase (NADPH) activity"/>
    <property type="evidence" value="ECO:0007669"/>
    <property type="project" value="TreeGrafter"/>
</dbReference>
<dbReference type="Pfam" id="PF11890">
    <property type="entry name" value="DUF3410"/>
    <property type="match status" value="1"/>
</dbReference>
<dbReference type="InterPro" id="IPR029753">
    <property type="entry name" value="D-isomer_DH_CS"/>
</dbReference>
<dbReference type="PROSITE" id="PS00065">
    <property type="entry name" value="D_2_HYDROXYACID_DH_1"/>
    <property type="match status" value="1"/>
</dbReference>
<evidence type="ECO:0000256" key="5">
    <source>
        <dbReference type="HAMAP-Rule" id="MF_01825"/>
    </source>
</evidence>
<keyword evidence="10" id="KW-1185">Reference proteome</keyword>
<dbReference type="InterPro" id="IPR050223">
    <property type="entry name" value="D-isomer_2-hydroxyacid_DH"/>
</dbReference>
<dbReference type="CDD" id="cd12158">
    <property type="entry name" value="ErythrP_dh"/>
    <property type="match status" value="1"/>
</dbReference>
<feature type="active site" evidence="5">
    <location>
        <position position="207"/>
    </location>
</feature>
<dbReference type="EC" id="1.1.1.290" evidence="5"/>
<dbReference type="SUPFAM" id="SSF52283">
    <property type="entry name" value="Formate/glycerate dehydrogenase catalytic domain-like"/>
    <property type="match status" value="1"/>
</dbReference>
<name>A0A4Y8UJ95_9GAMM</name>
<comment type="similarity">
    <text evidence="5">Belongs to the D-isomer specific 2-hydroxyacid dehydrogenase family. PdxB subfamily.</text>
</comment>
<dbReference type="Gene3D" id="3.40.50.720">
    <property type="entry name" value="NAD(P)-binding Rossmann-like Domain"/>
    <property type="match status" value="2"/>
</dbReference>
<comment type="subcellular location">
    <subcellularLocation>
        <location evidence="5">Cytoplasm</location>
    </subcellularLocation>
</comment>
<evidence type="ECO:0000256" key="2">
    <source>
        <dbReference type="ARBA" id="ARBA00023002"/>
    </source>
</evidence>
<organism evidence="9 10">
    <name type="scientific">Gammaproteobacteria bacterium LSUCC0057</name>
    <dbReference type="NCBI Taxonomy" id="2559237"/>
    <lineage>
        <taxon>Bacteria</taxon>
        <taxon>Pseudomonadati</taxon>
        <taxon>Pseudomonadota</taxon>
        <taxon>Gammaproteobacteria</taxon>
        <taxon>Cellvibrionales</taxon>
        <taxon>Porticoccaceae</taxon>
        <taxon>SAR92 clade</taxon>
    </lineage>
</organism>
<feature type="active site" evidence="5">
    <location>
        <position position="236"/>
    </location>
</feature>
<dbReference type="GO" id="GO:0033711">
    <property type="term" value="F:4-phosphoerythronate dehydrogenase activity"/>
    <property type="evidence" value="ECO:0007669"/>
    <property type="project" value="UniProtKB-EC"/>
</dbReference>
<dbReference type="PANTHER" id="PTHR10996:SF178">
    <property type="entry name" value="2-HYDROXYACID DEHYDROGENASE YGL185C-RELATED"/>
    <property type="match status" value="1"/>
</dbReference>
<feature type="domain" description="D-isomer specific 2-hydroxyacid dehydrogenase NAD-binding" evidence="7">
    <location>
        <begin position="113"/>
        <end position="244"/>
    </location>
</feature>
<evidence type="ECO:0000256" key="3">
    <source>
        <dbReference type="ARBA" id="ARBA00023027"/>
    </source>
</evidence>
<dbReference type="GO" id="GO:0051287">
    <property type="term" value="F:NAD binding"/>
    <property type="evidence" value="ECO:0007669"/>
    <property type="project" value="InterPro"/>
</dbReference>
<comment type="caution">
    <text evidence="9">The sequence shown here is derived from an EMBL/GenBank/DDBJ whole genome shotgun (WGS) entry which is preliminary data.</text>
</comment>
<dbReference type="InterPro" id="IPR006139">
    <property type="entry name" value="D-isomer_2_OHA_DH_cat_dom"/>
</dbReference>
<keyword evidence="3 5" id="KW-0520">NAD</keyword>
<dbReference type="GO" id="GO:0008615">
    <property type="term" value="P:pyridoxine biosynthetic process"/>
    <property type="evidence" value="ECO:0007669"/>
    <property type="project" value="UniProtKB-UniRule"/>
</dbReference>
<feature type="binding site" evidence="5">
    <location>
        <position position="49"/>
    </location>
    <ligand>
        <name>substrate</name>
    </ligand>
</feature>
<dbReference type="Proteomes" id="UP000298133">
    <property type="component" value="Unassembled WGS sequence"/>
</dbReference>
<dbReference type="GO" id="GO:0005829">
    <property type="term" value="C:cytosol"/>
    <property type="evidence" value="ECO:0007669"/>
    <property type="project" value="TreeGrafter"/>
</dbReference>
<sequence>MSRPLQIVADENMPNLHAHFARWGEITALPGRSIGAAQLRDCDILLVRSVTKVDEALLAGSRVQFVGSATIGTDHVDRDYLAHAGIAFAHAPGCNADSVVQYDLAVLAELRPQWRAATVGVLAGGNVGGRVATLLQQLGVDVVVCDPLLEPESVPWPLVALPQLLQCDIILLHAPLTDSGPHPTHHLIGAEQLAALNPGTLLLNAGRGAVIDNRALLDYLASENPCEVVLDVWEQEPLVDAELLAELALGTMHIAGYSLEGRATGSAMVAAALAQHLHSEPAALLETPARTPLTVAGAVDLNAVIGATYAVREDDRRLRQALANCSDAAQRRQQFDQLRRHYPPRHQFSYYTLASADAQLRRDCAVLGFAVSDAP</sequence>
<evidence type="ECO:0000259" key="6">
    <source>
        <dbReference type="Pfam" id="PF00389"/>
    </source>
</evidence>
<feature type="binding site" evidence="5">
    <location>
        <position position="70"/>
    </location>
    <ligand>
        <name>substrate</name>
    </ligand>
</feature>
<dbReference type="Pfam" id="PF02826">
    <property type="entry name" value="2-Hacid_dh_C"/>
    <property type="match status" value="1"/>
</dbReference>
<keyword evidence="1 5" id="KW-0963">Cytoplasm</keyword>
<evidence type="ECO:0000256" key="4">
    <source>
        <dbReference type="ARBA" id="ARBA00023096"/>
    </source>
</evidence>
<dbReference type="GO" id="GO:0016618">
    <property type="term" value="F:hydroxypyruvate reductase [NAD(P)H] activity"/>
    <property type="evidence" value="ECO:0007669"/>
    <property type="project" value="TreeGrafter"/>
</dbReference>
<dbReference type="InterPro" id="IPR024531">
    <property type="entry name" value="Erythronate-4-P_DHase_dimer"/>
</dbReference>
<evidence type="ECO:0000313" key="9">
    <source>
        <dbReference type="EMBL" id="TFH68886.1"/>
    </source>
</evidence>
<evidence type="ECO:0000256" key="1">
    <source>
        <dbReference type="ARBA" id="ARBA00022490"/>
    </source>
</evidence>
<dbReference type="InterPro" id="IPR006140">
    <property type="entry name" value="D-isomer_DH_NAD-bd"/>
</dbReference>
<dbReference type="Gene3D" id="3.30.1370.170">
    <property type="match status" value="1"/>
</dbReference>
<comment type="caution">
    <text evidence="5">Lacks conserved residue(s) required for the propagation of feature annotation.</text>
</comment>
<dbReference type="EMBL" id="SPIA01000001">
    <property type="protein sequence ID" value="TFH68886.1"/>
    <property type="molecule type" value="Genomic_DNA"/>
</dbReference>
<comment type="function">
    <text evidence="5">Catalyzes the oxidation of erythronate-4-phosphate to 3-hydroxy-2-oxo-4-phosphonooxybutanoate.</text>
</comment>
<keyword evidence="2 5" id="KW-0560">Oxidoreductase</keyword>
<evidence type="ECO:0000313" key="10">
    <source>
        <dbReference type="Proteomes" id="UP000298133"/>
    </source>
</evidence>
<feature type="binding site" evidence="5">
    <location>
        <position position="256"/>
    </location>
    <ligand>
        <name>NAD(+)</name>
        <dbReference type="ChEBI" id="CHEBI:57540"/>
    </ligand>
</feature>
<evidence type="ECO:0000259" key="7">
    <source>
        <dbReference type="Pfam" id="PF02826"/>
    </source>
</evidence>
<keyword evidence="4 5" id="KW-0664">Pyridoxine biosynthesis</keyword>
<dbReference type="PANTHER" id="PTHR10996">
    <property type="entry name" value="2-HYDROXYACID DEHYDROGENASE-RELATED"/>
    <property type="match status" value="1"/>
</dbReference>
<evidence type="ECO:0000259" key="8">
    <source>
        <dbReference type="Pfam" id="PF11890"/>
    </source>
</evidence>
<comment type="pathway">
    <text evidence="5">Cofactor biosynthesis; pyridoxine 5'-phosphate biosynthesis; pyridoxine 5'-phosphate from D-erythrose 4-phosphate: step 2/5.</text>
</comment>
<feature type="active site" description="Proton donor" evidence="5">
    <location>
        <position position="253"/>
    </location>
</feature>
<dbReference type="InterPro" id="IPR036291">
    <property type="entry name" value="NAD(P)-bd_dom_sf"/>
</dbReference>
<dbReference type="InterPro" id="IPR020921">
    <property type="entry name" value="Erythronate-4-P_DHase"/>
</dbReference>
<feature type="domain" description="Erythronate-4-phosphate dehydrogenase dimerisation" evidence="8">
    <location>
        <begin position="299"/>
        <end position="364"/>
    </location>
</feature>
<dbReference type="InterPro" id="IPR038251">
    <property type="entry name" value="PdxB_dimer_sf"/>
</dbReference>
<feature type="binding site" evidence="5">
    <location>
        <position position="257"/>
    </location>
    <ligand>
        <name>substrate</name>
    </ligand>
</feature>
<reference evidence="9 10" key="1">
    <citation type="submission" date="2019-03" db="EMBL/GenBank/DDBJ databases">
        <title>Draft genome of Gammaproteobacteria bacterium LSUCC0057, a member of the SAR92 clade.</title>
        <authorList>
            <person name="Lanclos V.C."/>
            <person name="Doiron C."/>
            <person name="Henson M.W."/>
            <person name="Thrash J.C."/>
        </authorList>
    </citation>
    <scope>NUCLEOTIDE SEQUENCE [LARGE SCALE GENOMIC DNA]</scope>
    <source>
        <strain evidence="9 10">LSUCC0057</strain>
    </source>
</reference>
<dbReference type="Pfam" id="PF00389">
    <property type="entry name" value="2-Hacid_dh"/>
    <property type="match status" value="1"/>
</dbReference>
<comment type="subunit">
    <text evidence="5">Homodimer.</text>
</comment>
<dbReference type="SUPFAM" id="SSF51735">
    <property type="entry name" value="NAD(P)-binding Rossmann-fold domains"/>
    <property type="match status" value="1"/>
</dbReference>
<dbReference type="GO" id="GO:0046983">
    <property type="term" value="F:protein dimerization activity"/>
    <property type="evidence" value="ECO:0007669"/>
    <property type="project" value="InterPro"/>
</dbReference>
<proteinExistence type="inferred from homology"/>
<accession>A0A4Y8UJ95</accession>
<dbReference type="PROSITE" id="PS00671">
    <property type="entry name" value="D_2_HYDROXYACID_DH_3"/>
    <property type="match status" value="1"/>
</dbReference>
<dbReference type="HAMAP" id="MF_01825">
    <property type="entry name" value="PdxB"/>
    <property type="match status" value="1"/>
</dbReference>
<dbReference type="UniPathway" id="UPA00244">
    <property type="reaction ID" value="UER00310"/>
</dbReference>
<feature type="binding site" evidence="5">
    <location>
        <position position="231"/>
    </location>
    <ligand>
        <name>NAD(+)</name>
        <dbReference type="ChEBI" id="CHEBI:57540"/>
    </ligand>
</feature>
<protein>
    <recommendedName>
        <fullName evidence="5">Erythronate-4-phosphate dehydrogenase</fullName>
        <ecNumber evidence="5">1.1.1.290</ecNumber>
    </recommendedName>
</protein>
<dbReference type="OrthoDB" id="9770208at2"/>
<feature type="domain" description="D-isomer specific 2-hydroxyacid dehydrogenase catalytic" evidence="6">
    <location>
        <begin position="36"/>
        <end position="282"/>
    </location>
</feature>
<feature type="binding site" evidence="5">
    <location>
        <position position="146"/>
    </location>
    <ligand>
        <name>NAD(+)</name>
        <dbReference type="ChEBI" id="CHEBI:57540"/>
    </ligand>
</feature>
<comment type="catalytic activity">
    <reaction evidence="5">
        <text>4-phospho-D-erythronate + NAD(+) = (R)-3-hydroxy-2-oxo-4-phosphooxybutanoate + NADH + H(+)</text>
        <dbReference type="Rhea" id="RHEA:18829"/>
        <dbReference type="ChEBI" id="CHEBI:15378"/>
        <dbReference type="ChEBI" id="CHEBI:57540"/>
        <dbReference type="ChEBI" id="CHEBI:57945"/>
        <dbReference type="ChEBI" id="CHEBI:58538"/>
        <dbReference type="ChEBI" id="CHEBI:58766"/>
        <dbReference type="EC" id="1.1.1.290"/>
    </reaction>
</comment>
<dbReference type="InterPro" id="IPR029752">
    <property type="entry name" value="D-isomer_DH_CS1"/>
</dbReference>